<sequence>MTATLTRPATAHADLAEPPRPSLARLTAVELRKTTDTRSGRWLLILVALTAVAMMPVVLYTAPKGEQSLGEFFVAAQLGVGLLLPVLGILAVTTEWSQRTMLSTCLLVPDRHRVVAAKLLGGAVLGAGFALAGLAAAVLGRAAGGLLGRSGGGWTVEPSLVATVLLFAVASVLMGTAFGMLFMNTPLAVVLYFLLPTLWSTLGAMVGRLEGTAKWLDTHRTLDALTHPGVTSGEWARVAASLAVWLLLPLAAGTVRLARREVK</sequence>
<proteinExistence type="predicted"/>
<feature type="transmembrane region" description="Helical" evidence="1">
    <location>
        <begin position="235"/>
        <end position="258"/>
    </location>
</feature>
<evidence type="ECO:0000256" key="1">
    <source>
        <dbReference type="SAM" id="Phobius"/>
    </source>
</evidence>
<protein>
    <submittedName>
        <fullName evidence="2">Uncharacterized protein</fullName>
    </submittedName>
</protein>
<dbReference type="OrthoDB" id="3822725at2"/>
<accession>A0A7K0C501</accession>
<feature type="transmembrane region" description="Helical" evidence="1">
    <location>
        <begin position="72"/>
        <end position="94"/>
    </location>
</feature>
<organism evidence="2 3">
    <name type="scientific">Actinomadura macrotermitis</name>
    <dbReference type="NCBI Taxonomy" id="2585200"/>
    <lineage>
        <taxon>Bacteria</taxon>
        <taxon>Bacillati</taxon>
        <taxon>Actinomycetota</taxon>
        <taxon>Actinomycetes</taxon>
        <taxon>Streptosporangiales</taxon>
        <taxon>Thermomonosporaceae</taxon>
        <taxon>Actinomadura</taxon>
    </lineage>
</organism>
<feature type="transmembrane region" description="Helical" evidence="1">
    <location>
        <begin position="189"/>
        <end position="207"/>
    </location>
</feature>
<name>A0A7K0C501_9ACTN</name>
<reference evidence="2 3" key="1">
    <citation type="submission" date="2019-10" db="EMBL/GenBank/DDBJ databases">
        <title>Actinomadura rubteroloni sp. nov. and Actinomadura macrotermitis sp. nov., isolated from the gut of fungus growing-termite Macrotermes natalensis.</title>
        <authorList>
            <person name="Benndorf R."/>
            <person name="Martin K."/>
            <person name="Kuefner M."/>
            <person name="De Beer W."/>
            <person name="Kaster A.-K."/>
            <person name="Vollmers J."/>
            <person name="Poulsen M."/>
            <person name="Beemelmanns C."/>
        </authorList>
    </citation>
    <scope>NUCLEOTIDE SEQUENCE [LARGE SCALE GENOMIC DNA]</scope>
    <source>
        <strain evidence="2 3">RB68</strain>
    </source>
</reference>
<dbReference type="RefSeq" id="WP_153539648.1">
    <property type="nucleotide sequence ID" value="NZ_WEGH01000005.1"/>
</dbReference>
<evidence type="ECO:0000313" key="2">
    <source>
        <dbReference type="EMBL" id="MQY08527.1"/>
    </source>
</evidence>
<feature type="transmembrane region" description="Helical" evidence="1">
    <location>
        <begin position="42"/>
        <end position="60"/>
    </location>
</feature>
<keyword evidence="3" id="KW-1185">Reference proteome</keyword>
<gene>
    <name evidence="2" type="ORF">ACRB68_66360</name>
</gene>
<feature type="transmembrane region" description="Helical" evidence="1">
    <location>
        <begin position="115"/>
        <end position="140"/>
    </location>
</feature>
<dbReference type="EMBL" id="WEGH01000005">
    <property type="protein sequence ID" value="MQY08527.1"/>
    <property type="molecule type" value="Genomic_DNA"/>
</dbReference>
<comment type="caution">
    <text evidence="2">The sequence shown here is derived from an EMBL/GenBank/DDBJ whole genome shotgun (WGS) entry which is preliminary data.</text>
</comment>
<dbReference type="Proteomes" id="UP000487268">
    <property type="component" value="Unassembled WGS sequence"/>
</dbReference>
<feature type="transmembrane region" description="Helical" evidence="1">
    <location>
        <begin position="160"/>
        <end position="182"/>
    </location>
</feature>
<dbReference type="AlphaFoldDB" id="A0A7K0C501"/>
<keyword evidence="1" id="KW-1133">Transmembrane helix</keyword>
<keyword evidence="1" id="KW-0472">Membrane</keyword>
<evidence type="ECO:0000313" key="3">
    <source>
        <dbReference type="Proteomes" id="UP000487268"/>
    </source>
</evidence>
<keyword evidence="1" id="KW-0812">Transmembrane</keyword>